<keyword evidence="10" id="KW-1185">Reference proteome</keyword>
<evidence type="ECO:0000313" key="10">
    <source>
        <dbReference type="Proteomes" id="UP000324974"/>
    </source>
</evidence>
<organism evidence="9 10">
    <name type="scientific">Limnoglobus roseus</name>
    <dbReference type="NCBI Taxonomy" id="2598579"/>
    <lineage>
        <taxon>Bacteria</taxon>
        <taxon>Pseudomonadati</taxon>
        <taxon>Planctomycetota</taxon>
        <taxon>Planctomycetia</taxon>
        <taxon>Gemmatales</taxon>
        <taxon>Gemmataceae</taxon>
        <taxon>Limnoglobus</taxon>
    </lineage>
</organism>
<name>A0A5C1A583_9BACT</name>
<dbReference type="OrthoDB" id="9807082at2"/>
<comment type="similarity">
    <text evidence="2 8">Belongs to the 4-toluene sulfonate uptake permease (TSUP) (TC 2.A.102) family.</text>
</comment>
<reference evidence="10" key="1">
    <citation type="submission" date="2019-08" db="EMBL/GenBank/DDBJ databases">
        <title>Limnoglobus roseus gen. nov., sp. nov., a novel freshwater planctomycete with a giant genome from the family Gemmataceae.</title>
        <authorList>
            <person name="Kulichevskaya I.S."/>
            <person name="Naumoff D.G."/>
            <person name="Miroshnikov K."/>
            <person name="Ivanova A."/>
            <person name="Philippov D.A."/>
            <person name="Hakobyan A."/>
            <person name="Rijpstra I.C."/>
            <person name="Sinninghe Damste J.S."/>
            <person name="Liesack W."/>
            <person name="Dedysh S.N."/>
        </authorList>
    </citation>
    <scope>NUCLEOTIDE SEQUENCE [LARGE SCALE GENOMIC DNA]</scope>
    <source>
        <strain evidence="10">PX52</strain>
    </source>
</reference>
<accession>A0A5C1A583</accession>
<keyword evidence="3" id="KW-0813">Transport</keyword>
<dbReference type="InterPro" id="IPR002781">
    <property type="entry name" value="TM_pro_TauE-like"/>
</dbReference>
<dbReference type="PANTHER" id="PTHR30269:SF0">
    <property type="entry name" value="MEMBRANE TRANSPORTER PROTEIN YFCA-RELATED"/>
    <property type="match status" value="1"/>
</dbReference>
<sequence>MPEVVTYLLLAGSAFLAGAINSVAGGGTLLTFPTLLGTGIADTVANATSTLALFPGSFAGSWAYRRELRSVRKFVLRMLPVSVVGGLIGSLLLVWFPSAFKVIVPWLILTAAVLFLIQPTLNRYVRMHQGEHGKVSTSVTVGVMAFQFLVAVYGGYFGAGIGILMLTALSFMHVGDIHHMNAVKTFLAAMINFVSVIVFIVDDLIRWDYAAVMCVSAIVGGYLGAHFGRKLPAVYIRWTVIVIGFGLAAYYFAKQ</sequence>
<keyword evidence="7 8" id="KW-0472">Membrane</keyword>
<feature type="transmembrane region" description="Helical" evidence="8">
    <location>
        <begin position="182"/>
        <end position="201"/>
    </location>
</feature>
<dbReference type="Proteomes" id="UP000324974">
    <property type="component" value="Chromosome"/>
</dbReference>
<keyword evidence="4 8" id="KW-1003">Cell membrane</keyword>
<feature type="transmembrane region" description="Helical" evidence="8">
    <location>
        <begin position="156"/>
        <end position="175"/>
    </location>
</feature>
<dbReference type="EMBL" id="CP042425">
    <property type="protein sequence ID" value="QEL13176.1"/>
    <property type="molecule type" value="Genomic_DNA"/>
</dbReference>
<evidence type="ECO:0000256" key="7">
    <source>
        <dbReference type="ARBA" id="ARBA00023136"/>
    </source>
</evidence>
<feature type="transmembrane region" description="Helical" evidence="8">
    <location>
        <begin position="207"/>
        <end position="227"/>
    </location>
</feature>
<feature type="transmembrane region" description="Helical" evidence="8">
    <location>
        <begin position="102"/>
        <end position="121"/>
    </location>
</feature>
<dbReference type="RefSeq" id="WP_149108164.1">
    <property type="nucleotide sequence ID" value="NZ_CP042425.1"/>
</dbReference>
<evidence type="ECO:0000256" key="1">
    <source>
        <dbReference type="ARBA" id="ARBA00004651"/>
    </source>
</evidence>
<keyword evidence="5 8" id="KW-0812">Transmembrane</keyword>
<dbReference type="GO" id="GO:0005886">
    <property type="term" value="C:plasma membrane"/>
    <property type="evidence" value="ECO:0007669"/>
    <property type="project" value="UniProtKB-SubCell"/>
</dbReference>
<dbReference type="Pfam" id="PF01925">
    <property type="entry name" value="TauE"/>
    <property type="match status" value="1"/>
</dbReference>
<evidence type="ECO:0000256" key="3">
    <source>
        <dbReference type="ARBA" id="ARBA00022448"/>
    </source>
</evidence>
<comment type="subcellular location">
    <subcellularLocation>
        <location evidence="1 8">Cell membrane</location>
        <topology evidence="1 8">Multi-pass membrane protein</topology>
    </subcellularLocation>
</comment>
<evidence type="ECO:0000313" key="9">
    <source>
        <dbReference type="EMBL" id="QEL13176.1"/>
    </source>
</evidence>
<dbReference type="InterPro" id="IPR052017">
    <property type="entry name" value="TSUP"/>
</dbReference>
<feature type="transmembrane region" description="Helical" evidence="8">
    <location>
        <begin position="74"/>
        <end position="96"/>
    </location>
</feature>
<evidence type="ECO:0000256" key="6">
    <source>
        <dbReference type="ARBA" id="ARBA00022989"/>
    </source>
</evidence>
<keyword evidence="6 8" id="KW-1133">Transmembrane helix</keyword>
<dbReference type="AlphaFoldDB" id="A0A5C1A583"/>
<dbReference type="PANTHER" id="PTHR30269">
    <property type="entry name" value="TRANSMEMBRANE PROTEIN YFCA"/>
    <property type="match status" value="1"/>
</dbReference>
<evidence type="ECO:0000256" key="5">
    <source>
        <dbReference type="ARBA" id="ARBA00022692"/>
    </source>
</evidence>
<evidence type="ECO:0000256" key="4">
    <source>
        <dbReference type="ARBA" id="ARBA00022475"/>
    </source>
</evidence>
<dbReference type="KEGG" id="lrs:PX52LOC_00029"/>
<evidence type="ECO:0000256" key="8">
    <source>
        <dbReference type="RuleBase" id="RU363041"/>
    </source>
</evidence>
<gene>
    <name evidence="9" type="ORF">PX52LOC_00029</name>
</gene>
<feature type="transmembrane region" description="Helical" evidence="8">
    <location>
        <begin position="234"/>
        <end position="253"/>
    </location>
</feature>
<protein>
    <recommendedName>
        <fullName evidence="8">Probable membrane transporter protein</fullName>
    </recommendedName>
</protein>
<feature type="transmembrane region" description="Helical" evidence="8">
    <location>
        <begin position="43"/>
        <end position="62"/>
    </location>
</feature>
<evidence type="ECO:0000256" key="2">
    <source>
        <dbReference type="ARBA" id="ARBA00009142"/>
    </source>
</evidence>
<proteinExistence type="inferred from homology"/>